<reference evidence="2 3" key="1">
    <citation type="journal article" date="2010" name="Nature">
        <title>Genome sequencing and analysis of the model grass Brachypodium distachyon.</title>
        <authorList>
            <consortium name="International Brachypodium Initiative"/>
        </authorList>
    </citation>
    <scope>NUCLEOTIDE SEQUENCE [LARGE SCALE GENOMIC DNA]</scope>
    <source>
        <strain evidence="2 3">Bd21</strain>
    </source>
</reference>
<evidence type="ECO:0000313" key="2">
    <source>
        <dbReference type="EMBL" id="KQK18528.1"/>
    </source>
</evidence>
<dbReference type="PANTHER" id="PTHR36316:SF1">
    <property type="entry name" value="OS06G0213900 PROTEIN"/>
    <property type="match status" value="1"/>
</dbReference>
<dbReference type="InParanoid" id="A0A0Q3H6E2"/>
<reference evidence="3" key="3">
    <citation type="submission" date="2018-08" db="UniProtKB">
        <authorList>
            <consortium name="EnsemblPlants"/>
        </authorList>
    </citation>
    <scope>IDENTIFICATION</scope>
    <source>
        <strain evidence="3">cv. Bd21</strain>
    </source>
</reference>
<proteinExistence type="predicted"/>
<dbReference type="PANTHER" id="PTHR36316">
    <property type="entry name" value="OS06G0213900 PROTEIN"/>
    <property type="match status" value="1"/>
</dbReference>
<dbReference type="AlphaFoldDB" id="A0A0Q3H6E2"/>
<gene>
    <name evidence="2" type="ORF">BRADI_1g43087v3</name>
</gene>
<evidence type="ECO:0000313" key="4">
    <source>
        <dbReference type="Proteomes" id="UP000008810"/>
    </source>
</evidence>
<keyword evidence="4" id="KW-1185">Reference proteome</keyword>
<dbReference type="EnsemblPlants" id="KQK18528">
    <property type="protein sequence ID" value="KQK18528"/>
    <property type="gene ID" value="BRADI_1g43087v3"/>
</dbReference>
<dbReference type="OrthoDB" id="1873983at2759"/>
<sequence>MSGVFVMSLRSLSQKHHVRDLAEDAAELRREQEQISLRVRHLQDSLHREASADASGARFPPEPPPPHLRYSPGHPSHPCCRHRRQVACSPRKPSLTSISLML</sequence>
<evidence type="ECO:0000256" key="1">
    <source>
        <dbReference type="SAM" id="MobiDB-lite"/>
    </source>
</evidence>
<dbReference type="EMBL" id="CM000880">
    <property type="protein sequence ID" value="KQK18528.1"/>
    <property type="molecule type" value="Genomic_DNA"/>
</dbReference>
<dbReference type="Gramene" id="KQK18528">
    <property type="protein sequence ID" value="KQK18528"/>
    <property type="gene ID" value="BRADI_1g43087v3"/>
</dbReference>
<protein>
    <submittedName>
        <fullName evidence="2 3">Uncharacterized protein</fullName>
    </submittedName>
</protein>
<accession>A0A0Q3H6E2</accession>
<name>A0A0Q3H6E2_BRADI</name>
<dbReference type="Proteomes" id="UP000008810">
    <property type="component" value="Chromosome 1"/>
</dbReference>
<feature type="region of interest" description="Disordered" evidence="1">
    <location>
        <begin position="43"/>
        <end position="78"/>
    </location>
</feature>
<organism evidence="2">
    <name type="scientific">Brachypodium distachyon</name>
    <name type="common">Purple false brome</name>
    <name type="synonym">Trachynia distachya</name>
    <dbReference type="NCBI Taxonomy" id="15368"/>
    <lineage>
        <taxon>Eukaryota</taxon>
        <taxon>Viridiplantae</taxon>
        <taxon>Streptophyta</taxon>
        <taxon>Embryophyta</taxon>
        <taxon>Tracheophyta</taxon>
        <taxon>Spermatophyta</taxon>
        <taxon>Magnoliopsida</taxon>
        <taxon>Liliopsida</taxon>
        <taxon>Poales</taxon>
        <taxon>Poaceae</taxon>
        <taxon>BOP clade</taxon>
        <taxon>Pooideae</taxon>
        <taxon>Stipodae</taxon>
        <taxon>Brachypodieae</taxon>
        <taxon>Brachypodium</taxon>
    </lineage>
</organism>
<reference evidence="2" key="2">
    <citation type="submission" date="2017-06" db="EMBL/GenBank/DDBJ databases">
        <title>WGS assembly of Brachypodium distachyon.</title>
        <authorList>
            <consortium name="The International Brachypodium Initiative"/>
            <person name="Lucas S."/>
            <person name="Harmon-Smith M."/>
            <person name="Lail K."/>
            <person name="Tice H."/>
            <person name="Grimwood J."/>
            <person name="Bruce D."/>
            <person name="Barry K."/>
            <person name="Shu S."/>
            <person name="Lindquist E."/>
            <person name="Wang M."/>
            <person name="Pitluck S."/>
            <person name="Vogel J.P."/>
            <person name="Garvin D.F."/>
            <person name="Mockler T.C."/>
            <person name="Schmutz J."/>
            <person name="Rokhsar D."/>
            <person name="Bevan M.W."/>
        </authorList>
    </citation>
    <scope>NUCLEOTIDE SEQUENCE</scope>
    <source>
        <strain evidence="2">Bd21</strain>
    </source>
</reference>
<evidence type="ECO:0000313" key="3">
    <source>
        <dbReference type="EnsemblPlants" id="KQK18528"/>
    </source>
</evidence>